<feature type="region of interest" description="Disordered" evidence="1">
    <location>
        <begin position="143"/>
        <end position="184"/>
    </location>
</feature>
<proteinExistence type="predicted"/>
<dbReference type="Proteomes" id="UP000298138">
    <property type="component" value="Unassembled WGS sequence"/>
</dbReference>
<feature type="region of interest" description="Disordered" evidence="1">
    <location>
        <begin position="30"/>
        <end position="125"/>
    </location>
</feature>
<evidence type="ECO:0000313" key="2">
    <source>
        <dbReference type="EMBL" id="TGZ77852.1"/>
    </source>
</evidence>
<reference evidence="2 3" key="1">
    <citation type="submission" date="2019-04" db="EMBL/GenBank/DDBJ databases">
        <title>Comparative genomics and transcriptomics to analyze fruiting body development in filamentous ascomycetes.</title>
        <authorList>
            <consortium name="DOE Joint Genome Institute"/>
            <person name="Lutkenhaus R."/>
            <person name="Traeger S."/>
            <person name="Breuer J."/>
            <person name="Kuo A."/>
            <person name="Lipzen A."/>
            <person name="Pangilinan J."/>
            <person name="Dilworth D."/>
            <person name="Sandor L."/>
            <person name="Poggeler S."/>
            <person name="Barry K."/>
            <person name="Grigoriev I.V."/>
            <person name="Nowrousian M."/>
        </authorList>
    </citation>
    <scope>NUCLEOTIDE SEQUENCE [LARGE SCALE GENOMIC DNA]</scope>
    <source>
        <strain evidence="2 3">CBS 389.68</strain>
    </source>
</reference>
<evidence type="ECO:0000313" key="3">
    <source>
        <dbReference type="Proteomes" id="UP000298138"/>
    </source>
</evidence>
<sequence>MRKVKDVRWGGMGAVRLRGMAVAAGAEVAENGNGVGEEENAGSGEMGENTNAGENENTGAEIGEKGNSGEMGEDHIGNGELNEKNIADAEICQTDTRNLEETARSEEVDNNENVTGELDGLDPNVEGIVQNEYDAGEMMEVASNPDVDVDDKDTVGDKQSTCDYDEEIGDNQPTTGPATETDPD</sequence>
<name>A0A4S2MLH7_9PEZI</name>
<dbReference type="InParanoid" id="A0A4S2MLH7"/>
<evidence type="ECO:0000256" key="1">
    <source>
        <dbReference type="SAM" id="MobiDB-lite"/>
    </source>
</evidence>
<feature type="compositionally biased region" description="Low complexity" evidence="1">
    <location>
        <begin position="41"/>
        <end position="61"/>
    </location>
</feature>
<dbReference type="EMBL" id="ML220148">
    <property type="protein sequence ID" value="TGZ77852.1"/>
    <property type="molecule type" value="Genomic_DNA"/>
</dbReference>
<feature type="compositionally biased region" description="Basic and acidic residues" evidence="1">
    <location>
        <begin position="72"/>
        <end position="87"/>
    </location>
</feature>
<gene>
    <name evidence="2" type="ORF">EX30DRAFT_343751</name>
</gene>
<organism evidence="2 3">
    <name type="scientific">Ascodesmis nigricans</name>
    <dbReference type="NCBI Taxonomy" id="341454"/>
    <lineage>
        <taxon>Eukaryota</taxon>
        <taxon>Fungi</taxon>
        <taxon>Dikarya</taxon>
        <taxon>Ascomycota</taxon>
        <taxon>Pezizomycotina</taxon>
        <taxon>Pezizomycetes</taxon>
        <taxon>Pezizales</taxon>
        <taxon>Ascodesmidaceae</taxon>
        <taxon>Ascodesmis</taxon>
    </lineage>
</organism>
<dbReference type="AlphaFoldDB" id="A0A4S2MLH7"/>
<feature type="compositionally biased region" description="Basic and acidic residues" evidence="1">
    <location>
        <begin position="97"/>
        <end position="107"/>
    </location>
</feature>
<accession>A0A4S2MLH7</accession>
<protein>
    <submittedName>
        <fullName evidence="2">Uncharacterized protein</fullName>
    </submittedName>
</protein>
<keyword evidence="3" id="KW-1185">Reference proteome</keyword>